<dbReference type="GO" id="GO:0004519">
    <property type="term" value="F:endonuclease activity"/>
    <property type="evidence" value="ECO:0007669"/>
    <property type="project" value="UniProtKB-KW"/>
</dbReference>
<evidence type="ECO:0000256" key="1">
    <source>
        <dbReference type="ARBA" id="ARBA00010923"/>
    </source>
</evidence>
<comment type="caution">
    <text evidence="5">The sequence shown here is derived from an EMBL/GenBank/DDBJ whole genome shotgun (WGS) entry which is preliminary data.</text>
</comment>
<evidence type="ECO:0000259" key="4">
    <source>
        <dbReference type="Pfam" id="PF01420"/>
    </source>
</evidence>
<name>A0ABV6IIL0_9BURK</name>
<keyword evidence="2" id="KW-0680">Restriction system</keyword>
<dbReference type="Gene3D" id="3.90.220.20">
    <property type="entry name" value="DNA methylase specificity domains"/>
    <property type="match status" value="2"/>
</dbReference>
<dbReference type="CDD" id="cd17246">
    <property type="entry name" value="RMtype1_S_SonII-TRD2-CR2_like"/>
    <property type="match status" value="1"/>
</dbReference>
<accession>A0ABV6IIL0</accession>
<dbReference type="InterPro" id="IPR000055">
    <property type="entry name" value="Restrct_endonuc_typeI_TRD"/>
</dbReference>
<evidence type="ECO:0000256" key="2">
    <source>
        <dbReference type="ARBA" id="ARBA00022747"/>
    </source>
</evidence>
<dbReference type="SUPFAM" id="SSF116734">
    <property type="entry name" value="DNA methylase specificity domain"/>
    <property type="match status" value="2"/>
</dbReference>
<keyword evidence="6" id="KW-1185">Reference proteome</keyword>
<feature type="domain" description="Type I restriction modification DNA specificity" evidence="4">
    <location>
        <begin position="10"/>
        <end position="181"/>
    </location>
</feature>
<protein>
    <submittedName>
        <fullName evidence="5">Restriction endonuclease subunit S</fullName>
    </submittedName>
</protein>
<evidence type="ECO:0000313" key="5">
    <source>
        <dbReference type="EMBL" id="MFC0351315.1"/>
    </source>
</evidence>
<dbReference type="PANTHER" id="PTHR30408:SF12">
    <property type="entry name" value="TYPE I RESTRICTION ENZYME MJAVIII SPECIFICITY SUBUNIT"/>
    <property type="match status" value="1"/>
</dbReference>
<reference evidence="5 6" key="1">
    <citation type="submission" date="2024-09" db="EMBL/GenBank/DDBJ databases">
        <authorList>
            <person name="Sun Q."/>
            <person name="Mori K."/>
        </authorList>
    </citation>
    <scope>NUCLEOTIDE SEQUENCE [LARGE SCALE GENOMIC DNA]</scope>
    <source>
        <strain evidence="5 6">CCM 8677</strain>
    </source>
</reference>
<keyword evidence="5" id="KW-0378">Hydrolase</keyword>
<evidence type="ECO:0000256" key="3">
    <source>
        <dbReference type="ARBA" id="ARBA00023125"/>
    </source>
</evidence>
<proteinExistence type="inferred from homology"/>
<keyword evidence="5" id="KW-0255">Endonuclease</keyword>
<dbReference type="Proteomes" id="UP001589844">
    <property type="component" value="Unassembled WGS sequence"/>
</dbReference>
<dbReference type="InterPro" id="IPR044946">
    <property type="entry name" value="Restrct_endonuc_typeI_TRD_sf"/>
</dbReference>
<comment type="similarity">
    <text evidence="1">Belongs to the type-I restriction system S methylase family.</text>
</comment>
<keyword evidence="3" id="KW-0238">DNA-binding</keyword>
<keyword evidence="5" id="KW-0540">Nuclease</keyword>
<dbReference type="PANTHER" id="PTHR30408">
    <property type="entry name" value="TYPE-1 RESTRICTION ENZYME ECOKI SPECIFICITY PROTEIN"/>
    <property type="match status" value="1"/>
</dbReference>
<dbReference type="InterPro" id="IPR052021">
    <property type="entry name" value="Type-I_RS_S_subunit"/>
</dbReference>
<organism evidence="5 6">
    <name type="scientific">Undibacterium danionis</name>
    <dbReference type="NCBI Taxonomy" id="1812100"/>
    <lineage>
        <taxon>Bacteria</taxon>
        <taxon>Pseudomonadati</taxon>
        <taxon>Pseudomonadota</taxon>
        <taxon>Betaproteobacteria</taxon>
        <taxon>Burkholderiales</taxon>
        <taxon>Oxalobacteraceae</taxon>
        <taxon>Undibacterium</taxon>
    </lineage>
</organism>
<feature type="domain" description="Type I restriction modification DNA specificity" evidence="4">
    <location>
        <begin position="224"/>
        <end position="401"/>
    </location>
</feature>
<evidence type="ECO:0000313" key="6">
    <source>
        <dbReference type="Proteomes" id="UP001589844"/>
    </source>
</evidence>
<dbReference type="EMBL" id="JBHLXJ010000017">
    <property type="protein sequence ID" value="MFC0351315.1"/>
    <property type="molecule type" value="Genomic_DNA"/>
</dbReference>
<sequence length="425" mass="47955">MSIARNNEYPSDWETKSIGDVFNVAERSIKMESDQSYRRVTVKRRHGGIELRDVQLGADIKVKNQYLIKAGDFLISERQIVHGACGIVPLNLEDALVSNEYLVLEPSDNFDTRYFNYLVQLPQYAKLFVLCSQGVDIEKFLFKPKDWLKKEIPSPPLAEQQKIAAILTTLDDKLDVIKRQIATTQTLKQGLMQSLFSRGVGTRDADGRWVHHSKFKESELGKIPVEWNLDRLENISHSVTVGIATSTTEHYVEKGVPLIRNQNIKEDFLDGSDLLQVSLEFDNQNKTKRVKAGDILTVRTGYPGVSCVLPDGMGYVQTFTTLITRPNKDLINSHYLSRYFNSPKGKELMLHQAAGGAQQNINAGNLKKLLIPVPTISEQLAIASILESVDMKIRILKTKQATYQTLKRGLMQKLLIGAWRVKVGK</sequence>
<dbReference type="RefSeq" id="WP_390213935.1">
    <property type="nucleotide sequence ID" value="NZ_JBHLXJ010000017.1"/>
</dbReference>
<gene>
    <name evidence="5" type="ORF">ACFFJH_15960</name>
</gene>
<dbReference type="Gene3D" id="1.10.287.1120">
    <property type="entry name" value="Bipartite methylase S protein"/>
    <property type="match status" value="1"/>
</dbReference>
<dbReference type="Pfam" id="PF01420">
    <property type="entry name" value="Methylase_S"/>
    <property type="match status" value="2"/>
</dbReference>